<dbReference type="PROSITE" id="PS00108">
    <property type="entry name" value="PROTEIN_KINASE_ST"/>
    <property type="match status" value="1"/>
</dbReference>
<evidence type="ECO:0000256" key="14">
    <source>
        <dbReference type="PIRSR" id="PIRSR038165-51"/>
    </source>
</evidence>
<evidence type="ECO:0000256" key="5">
    <source>
        <dbReference type="ARBA" id="ARBA00022741"/>
    </source>
</evidence>
<evidence type="ECO:0000256" key="3">
    <source>
        <dbReference type="ARBA" id="ARBA00022527"/>
    </source>
</evidence>
<evidence type="ECO:0000256" key="16">
    <source>
        <dbReference type="SAM" id="MobiDB-lite"/>
    </source>
</evidence>
<name>A0AAV6W135_9ARAC</name>
<dbReference type="FunFam" id="1.10.510.10:FF:000087">
    <property type="entry name" value="Mitogen-activated protein kinase kinase kinase 12"/>
    <property type="match status" value="1"/>
</dbReference>
<evidence type="ECO:0000256" key="4">
    <source>
        <dbReference type="ARBA" id="ARBA00022679"/>
    </source>
</evidence>
<dbReference type="Pfam" id="PF07714">
    <property type="entry name" value="PK_Tyr_Ser-Thr"/>
    <property type="match status" value="1"/>
</dbReference>
<dbReference type="GO" id="GO:0005524">
    <property type="term" value="F:ATP binding"/>
    <property type="evidence" value="ECO:0007669"/>
    <property type="project" value="UniProtKB-KW"/>
</dbReference>
<evidence type="ECO:0000256" key="15">
    <source>
        <dbReference type="SAM" id="Coils"/>
    </source>
</evidence>
<keyword evidence="15" id="KW-0175">Coiled coil</keyword>
<dbReference type="InterPro" id="IPR001245">
    <property type="entry name" value="Ser-Thr/Tyr_kinase_cat_dom"/>
</dbReference>
<comment type="caution">
    <text evidence="18">The sequence shown here is derived from an EMBL/GenBank/DDBJ whole genome shotgun (WGS) entry which is preliminary data.</text>
</comment>
<evidence type="ECO:0000256" key="10">
    <source>
        <dbReference type="ARBA" id="ARBA00074193"/>
    </source>
</evidence>
<dbReference type="InterPro" id="IPR011009">
    <property type="entry name" value="Kinase-like_dom_sf"/>
</dbReference>
<keyword evidence="19" id="KW-1185">Reference proteome</keyword>
<protein>
    <recommendedName>
        <fullName evidence="10">Mitogen-activated protein kinase kinase kinase dlk-1</fullName>
        <ecNumber evidence="2">2.7.11.25</ecNumber>
    </recommendedName>
    <alternativeName>
        <fullName evidence="12">DAP kinase-like kinase</fullName>
    </alternativeName>
    <alternativeName>
        <fullName evidence="11">Death-associated protein kinase-like kinase</fullName>
    </alternativeName>
</protein>
<evidence type="ECO:0000259" key="17">
    <source>
        <dbReference type="PROSITE" id="PS50011"/>
    </source>
</evidence>
<keyword evidence="7 14" id="KW-0067">ATP-binding</keyword>
<evidence type="ECO:0000256" key="6">
    <source>
        <dbReference type="ARBA" id="ARBA00022777"/>
    </source>
</evidence>
<dbReference type="PANTHER" id="PTHR44329">
    <property type="entry name" value="SERINE/THREONINE-PROTEIN KINASE TNNI3K-RELATED"/>
    <property type="match status" value="1"/>
</dbReference>
<dbReference type="GO" id="GO:0004709">
    <property type="term" value="F:MAP kinase kinase kinase activity"/>
    <property type="evidence" value="ECO:0007669"/>
    <property type="project" value="UniProtKB-EC"/>
</dbReference>
<dbReference type="InterPro" id="IPR000719">
    <property type="entry name" value="Prot_kinase_dom"/>
</dbReference>
<dbReference type="GO" id="GO:0006950">
    <property type="term" value="P:response to stress"/>
    <property type="evidence" value="ECO:0007669"/>
    <property type="project" value="UniProtKB-ARBA"/>
</dbReference>
<feature type="compositionally biased region" description="Basic and acidic residues" evidence="16">
    <location>
        <begin position="653"/>
        <end position="664"/>
    </location>
</feature>
<dbReference type="SMART" id="SM00220">
    <property type="entry name" value="S_TKc"/>
    <property type="match status" value="1"/>
</dbReference>
<keyword evidence="5 14" id="KW-0547">Nucleotide-binding</keyword>
<dbReference type="Proteomes" id="UP000827092">
    <property type="component" value="Unassembled WGS sequence"/>
</dbReference>
<dbReference type="InterPro" id="IPR051681">
    <property type="entry name" value="Ser/Thr_Kinases-Pseudokinases"/>
</dbReference>
<evidence type="ECO:0000313" key="18">
    <source>
        <dbReference type="EMBL" id="KAG8201444.1"/>
    </source>
</evidence>
<keyword evidence="3" id="KW-0723">Serine/threonine-protein kinase</keyword>
<feature type="coiled-coil region" evidence="15">
    <location>
        <begin position="432"/>
        <end position="459"/>
    </location>
</feature>
<keyword evidence="6" id="KW-0418">Kinase</keyword>
<evidence type="ECO:0000313" key="19">
    <source>
        <dbReference type="Proteomes" id="UP000827092"/>
    </source>
</evidence>
<dbReference type="SUPFAM" id="SSF56112">
    <property type="entry name" value="Protein kinase-like (PK-like)"/>
    <property type="match status" value="1"/>
</dbReference>
<reference evidence="18 19" key="1">
    <citation type="journal article" date="2022" name="Nat. Ecol. Evol.">
        <title>A masculinizing supergene underlies an exaggerated male reproductive morph in a spider.</title>
        <authorList>
            <person name="Hendrickx F."/>
            <person name="De Corte Z."/>
            <person name="Sonet G."/>
            <person name="Van Belleghem S.M."/>
            <person name="Kostlbacher S."/>
            <person name="Vangestel C."/>
        </authorList>
    </citation>
    <scope>NUCLEOTIDE SEQUENCE [LARGE SCALE GENOMIC DNA]</scope>
    <source>
        <strain evidence="18">W744_W776</strain>
    </source>
</reference>
<evidence type="ECO:0000256" key="12">
    <source>
        <dbReference type="ARBA" id="ARBA00080806"/>
    </source>
</evidence>
<dbReference type="PROSITE" id="PS50011">
    <property type="entry name" value="PROTEIN_KINASE_DOM"/>
    <property type="match status" value="1"/>
</dbReference>
<feature type="region of interest" description="Disordered" evidence="16">
    <location>
        <begin position="750"/>
        <end position="791"/>
    </location>
</feature>
<accession>A0AAV6W135</accession>
<evidence type="ECO:0000256" key="2">
    <source>
        <dbReference type="ARBA" id="ARBA00012406"/>
    </source>
</evidence>
<feature type="binding site" evidence="14">
    <location>
        <begin position="151"/>
        <end position="159"/>
    </location>
    <ligand>
        <name>ATP</name>
        <dbReference type="ChEBI" id="CHEBI:30616"/>
    </ligand>
</feature>
<evidence type="ECO:0000256" key="11">
    <source>
        <dbReference type="ARBA" id="ARBA00077446"/>
    </source>
</evidence>
<comment type="similarity">
    <text evidence="1">Belongs to the protein kinase superfamily. STE Ser/Thr protein kinase family. MAP kinase kinase kinase subfamily.</text>
</comment>
<dbReference type="Gene3D" id="1.10.510.10">
    <property type="entry name" value="Transferase(Phosphotransferase) domain 1"/>
    <property type="match status" value="1"/>
</dbReference>
<feature type="binding site" evidence="14">
    <location>
        <position position="172"/>
    </location>
    <ligand>
        <name>ATP</name>
        <dbReference type="ChEBI" id="CHEBI:30616"/>
    </ligand>
</feature>
<feature type="active site" description="Proton acceptor" evidence="13">
    <location>
        <position position="256"/>
    </location>
</feature>
<feature type="domain" description="Protein kinase" evidence="17">
    <location>
        <begin position="145"/>
        <end position="386"/>
    </location>
</feature>
<keyword evidence="4" id="KW-0808">Transferase</keyword>
<evidence type="ECO:0000256" key="8">
    <source>
        <dbReference type="ARBA" id="ARBA00047559"/>
    </source>
</evidence>
<evidence type="ECO:0000256" key="9">
    <source>
        <dbReference type="ARBA" id="ARBA00048329"/>
    </source>
</evidence>
<dbReference type="EMBL" id="JAFNEN010000005">
    <property type="protein sequence ID" value="KAG8201444.1"/>
    <property type="molecule type" value="Genomic_DNA"/>
</dbReference>
<dbReference type="GO" id="GO:0005737">
    <property type="term" value="C:cytoplasm"/>
    <property type="evidence" value="ECO:0007669"/>
    <property type="project" value="UniProtKB-SubCell"/>
</dbReference>
<organism evidence="18 19">
    <name type="scientific">Oedothorax gibbosus</name>
    <dbReference type="NCBI Taxonomy" id="931172"/>
    <lineage>
        <taxon>Eukaryota</taxon>
        <taxon>Metazoa</taxon>
        <taxon>Ecdysozoa</taxon>
        <taxon>Arthropoda</taxon>
        <taxon>Chelicerata</taxon>
        <taxon>Arachnida</taxon>
        <taxon>Araneae</taxon>
        <taxon>Araneomorphae</taxon>
        <taxon>Entelegynae</taxon>
        <taxon>Araneoidea</taxon>
        <taxon>Linyphiidae</taxon>
        <taxon>Erigoninae</taxon>
        <taxon>Oedothorax</taxon>
    </lineage>
</organism>
<dbReference type="PRINTS" id="PR00109">
    <property type="entry name" value="TYRKINASE"/>
</dbReference>
<comment type="catalytic activity">
    <reaction evidence="9">
        <text>L-seryl-[protein] + ATP = O-phospho-L-seryl-[protein] + ADP + H(+)</text>
        <dbReference type="Rhea" id="RHEA:17989"/>
        <dbReference type="Rhea" id="RHEA-COMP:9863"/>
        <dbReference type="Rhea" id="RHEA-COMP:11604"/>
        <dbReference type="ChEBI" id="CHEBI:15378"/>
        <dbReference type="ChEBI" id="CHEBI:29999"/>
        <dbReference type="ChEBI" id="CHEBI:30616"/>
        <dbReference type="ChEBI" id="CHEBI:83421"/>
        <dbReference type="ChEBI" id="CHEBI:456216"/>
        <dbReference type="EC" id="2.7.11.25"/>
    </reaction>
</comment>
<dbReference type="PANTHER" id="PTHR44329:SF304">
    <property type="entry name" value="MITOGEN-ACTIVATED PROTEIN KINASE KINASE KINASE 13-LIKE ISOFORM X1"/>
    <property type="match status" value="1"/>
</dbReference>
<dbReference type="InterPro" id="IPR008271">
    <property type="entry name" value="Ser/Thr_kinase_AS"/>
</dbReference>
<dbReference type="EC" id="2.7.11.25" evidence="2"/>
<proteinExistence type="inferred from homology"/>
<evidence type="ECO:0000256" key="13">
    <source>
        <dbReference type="PIRSR" id="PIRSR038165-50"/>
    </source>
</evidence>
<sequence>MHTSCSISDLRSAKLLQGLAISETNLQYLGIHRNLKKSVIGGSLLHISSVAEQNAAAKRMLNRSRTLPFDSDNVFSSNNLANSKNKKLAPLSQSKDTDLSYDTTLRPGNWFDGLLRCLKPVWTVLGKTTAHELKEDNWEISFDDIKDLQFLGSGAQGAVFCGCLKGELVAVKKVREKVETDIKHLKKLSHCNVVSFKGVCIQPPCYCIIMEYCPFGTLHNLLRQGTEIPPRRVVEWSKQVASGMNYLHTHKIIHRDLKSENILIGYQDILKISDFGTSRQWNDKSVKMSFAGTVAWMAPEVIRSESCSEKVDIWSFGVVLWELLTCETPYKGVDSSAVIWGVGSNSLHLPVPSTCPDGFKLLLKQCWSGKPKNRPSFKHIMMHLDIAANEILRTPEDKYFQTQATWKEEIGTYVQKIKNDASYGLHAEGDLIKKRKEELKHAQDIRKHYEKKLERANNLYMEITTFLRQVEQREQELLQREHSLRFGNGYTRCSRKNIRRFLKNSRATKKRIAKSIVAESSTPVNKEEGSAFHGSAKSRIRRAKYVKTNSQEEKFDYSVPFQVVENPNPCSLEQINIIDLKAQTRSFDKNRLDAKTLSEQIVQNVEKASNSSVSKEHLQSTYPLELDVRNLPSQIPLPEYFPVKNSMPSLSGENEKNDYSSDKKDVENESLIEISHVNDCADESANSITYGRKVLKKKQKSKQQFSRMGSFRGKLLIKKFGSSLQEFSATEESCESDDDSIRHSRYSLTNISENSFSSSDEYSEEGNTSDHSSSQYTAGELNQVKGNSVCP</sequence>
<gene>
    <name evidence="18" type="ORF">JTE90_024314</name>
</gene>
<dbReference type="Gene3D" id="3.30.200.20">
    <property type="entry name" value="Phosphorylase Kinase, domain 1"/>
    <property type="match status" value="1"/>
</dbReference>
<evidence type="ECO:0000256" key="1">
    <source>
        <dbReference type="ARBA" id="ARBA00006529"/>
    </source>
</evidence>
<feature type="region of interest" description="Disordered" evidence="16">
    <location>
        <begin position="643"/>
        <end position="664"/>
    </location>
</feature>
<comment type="catalytic activity">
    <reaction evidence="8">
        <text>L-threonyl-[protein] + ATP = O-phospho-L-threonyl-[protein] + ADP + H(+)</text>
        <dbReference type="Rhea" id="RHEA:46608"/>
        <dbReference type="Rhea" id="RHEA-COMP:11060"/>
        <dbReference type="Rhea" id="RHEA-COMP:11605"/>
        <dbReference type="ChEBI" id="CHEBI:15378"/>
        <dbReference type="ChEBI" id="CHEBI:30013"/>
        <dbReference type="ChEBI" id="CHEBI:30616"/>
        <dbReference type="ChEBI" id="CHEBI:61977"/>
        <dbReference type="ChEBI" id="CHEBI:456216"/>
        <dbReference type="EC" id="2.7.11.25"/>
    </reaction>
</comment>
<evidence type="ECO:0000256" key="7">
    <source>
        <dbReference type="ARBA" id="ARBA00022840"/>
    </source>
</evidence>
<dbReference type="AlphaFoldDB" id="A0AAV6W135"/>